<keyword evidence="3 6" id="KW-0227">DNA damage</keyword>
<dbReference type="EMBL" id="SNWD01000019">
    <property type="protein sequence ID" value="TDN78161.1"/>
    <property type="molecule type" value="Genomic_DNA"/>
</dbReference>
<keyword evidence="9" id="KW-1185">Reference proteome</keyword>
<gene>
    <name evidence="8" type="ORF">EV664_11917</name>
</gene>
<dbReference type="RefSeq" id="WP_020493517.1">
    <property type="nucleotide sequence ID" value="NZ_BMLU01000018.1"/>
</dbReference>
<dbReference type="InterPro" id="IPR011335">
    <property type="entry name" value="Restrct_endonuc-II-like"/>
</dbReference>
<dbReference type="Gene3D" id="3.40.960.10">
    <property type="entry name" value="VSR Endonuclease"/>
    <property type="match status" value="1"/>
</dbReference>
<name>A0A4R6FAJ8_9SPHN</name>
<evidence type="ECO:0000256" key="1">
    <source>
        <dbReference type="ARBA" id="ARBA00022722"/>
    </source>
</evidence>
<sequence>MADTLTPAGRSERMSRIRGKNSKPEMLVRRIVHGMGYRYRLHDKRLPGSPDLVFRGRKKVIFVHGCFWHRHPDPNCKLARMPKSRQDFWGPKLEGNRDRDERNRAMLDRKGWRELVVWECECGQTEHLKNKIRGFLDDDQGNAHAGH</sequence>
<evidence type="ECO:0000313" key="9">
    <source>
        <dbReference type="Proteomes" id="UP000295493"/>
    </source>
</evidence>
<keyword evidence="1 6" id="KW-0540">Nuclease</keyword>
<accession>A0A4R6FAJ8</accession>
<dbReference type="PIRSF" id="PIRSF018267">
    <property type="entry name" value="VSR_endonuc"/>
    <property type="match status" value="1"/>
</dbReference>
<evidence type="ECO:0000313" key="8">
    <source>
        <dbReference type="EMBL" id="TDN78161.1"/>
    </source>
</evidence>
<dbReference type="GeneID" id="93800077"/>
<reference evidence="8 9" key="1">
    <citation type="submission" date="2019-03" db="EMBL/GenBank/DDBJ databases">
        <title>Genomic Encyclopedia of Type Strains, Phase IV (KMG-IV): sequencing the most valuable type-strain genomes for metagenomic binning, comparative biology and taxonomic classification.</title>
        <authorList>
            <person name="Goeker M."/>
        </authorList>
    </citation>
    <scope>NUCLEOTIDE SEQUENCE [LARGE SCALE GENOMIC DNA]</scope>
    <source>
        <strain evidence="8 9">DSM 25059</strain>
    </source>
</reference>
<keyword evidence="4 6" id="KW-0378">Hydrolase</keyword>
<comment type="similarity">
    <text evidence="6">Belongs to the vsr family.</text>
</comment>
<evidence type="ECO:0000256" key="4">
    <source>
        <dbReference type="ARBA" id="ARBA00022801"/>
    </source>
</evidence>
<proteinExistence type="inferred from homology"/>
<dbReference type="EC" id="3.1.-.-" evidence="6"/>
<keyword evidence="2 6" id="KW-0255">Endonuclease</keyword>
<dbReference type="AlphaFoldDB" id="A0A4R6FAJ8"/>
<dbReference type="SUPFAM" id="SSF52980">
    <property type="entry name" value="Restriction endonuclease-like"/>
    <property type="match status" value="1"/>
</dbReference>
<evidence type="ECO:0000256" key="6">
    <source>
        <dbReference type="PIRNR" id="PIRNR018267"/>
    </source>
</evidence>
<keyword evidence="5 6" id="KW-0234">DNA repair</keyword>
<evidence type="ECO:0000256" key="3">
    <source>
        <dbReference type="ARBA" id="ARBA00022763"/>
    </source>
</evidence>
<dbReference type="GO" id="GO:0016787">
    <property type="term" value="F:hydrolase activity"/>
    <property type="evidence" value="ECO:0007669"/>
    <property type="project" value="UniProtKB-KW"/>
</dbReference>
<feature type="region of interest" description="Disordered" evidence="7">
    <location>
        <begin position="1"/>
        <end position="23"/>
    </location>
</feature>
<dbReference type="GO" id="GO:0004519">
    <property type="term" value="F:endonuclease activity"/>
    <property type="evidence" value="ECO:0007669"/>
    <property type="project" value="UniProtKB-KW"/>
</dbReference>
<dbReference type="OrthoDB" id="9801520at2"/>
<evidence type="ECO:0000256" key="5">
    <source>
        <dbReference type="ARBA" id="ARBA00023204"/>
    </source>
</evidence>
<dbReference type="CDD" id="cd00221">
    <property type="entry name" value="Vsr"/>
    <property type="match status" value="1"/>
</dbReference>
<dbReference type="InterPro" id="IPR004603">
    <property type="entry name" value="DNA_mismatch_endonuc_vsr"/>
</dbReference>
<dbReference type="Proteomes" id="UP000295493">
    <property type="component" value="Unassembled WGS sequence"/>
</dbReference>
<protein>
    <recommendedName>
        <fullName evidence="6">Very short patch repair endonuclease</fullName>
        <ecNumber evidence="6">3.1.-.-</ecNumber>
    </recommendedName>
</protein>
<evidence type="ECO:0000256" key="2">
    <source>
        <dbReference type="ARBA" id="ARBA00022759"/>
    </source>
</evidence>
<dbReference type="GO" id="GO:0006298">
    <property type="term" value="P:mismatch repair"/>
    <property type="evidence" value="ECO:0007669"/>
    <property type="project" value="UniProtKB-UniRule"/>
</dbReference>
<comment type="caution">
    <text evidence="8">The sequence shown here is derived from an EMBL/GenBank/DDBJ whole genome shotgun (WGS) entry which is preliminary data.</text>
</comment>
<dbReference type="Pfam" id="PF03852">
    <property type="entry name" value="Vsr"/>
    <property type="match status" value="1"/>
</dbReference>
<dbReference type="NCBIfam" id="TIGR00632">
    <property type="entry name" value="vsr"/>
    <property type="match status" value="1"/>
</dbReference>
<comment type="function">
    <text evidence="6">May nick specific sequences that contain T:G mispairs resulting from m5C-deamination.</text>
</comment>
<organism evidence="8 9">
    <name type="scientific">Stakelama pacifica</name>
    <dbReference type="NCBI Taxonomy" id="517720"/>
    <lineage>
        <taxon>Bacteria</taxon>
        <taxon>Pseudomonadati</taxon>
        <taxon>Pseudomonadota</taxon>
        <taxon>Alphaproteobacteria</taxon>
        <taxon>Sphingomonadales</taxon>
        <taxon>Sphingomonadaceae</taxon>
        <taxon>Stakelama</taxon>
    </lineage>
</organism>
<evidence type="ECO:0000256" key="7">
    <source>
        <dbReference type="SAM" id="MobiDB-lite"/>
    </source>
</evidence>